<dbReference type="Gene3D" id="1.10.1200.150">
    <property type="entry name" value="Transcriptional regulator CtsR, C-terminal domain"/>
    <property type="match status" value="1"/>
</dbReference>
<feature type="domain" description="CtsR N-terminal HTH" evidence="8">
    <location>
        <begin position="3"/>
        <end position="73"/>
    </location>
</feature>
<dbReference type="EMBL" id="LKET01000062">
    <property type="protein sequence ID" value="KPU42666.1"/>
    <property type="molecule type" value="Genomic_DNA"/>
</dbReference>
<dbReference type="OrthoDB" id="1680813at2"/>
<keyword evidence="6 7" id="KW-0804">Transcription</keyword>
<dbReference type="GO" id="GO:0003677">
    <property type="term" value="F:DNA binding"/>
    <property type="evidence" value="ECO:0007669"/>
    <property type="project" value="UniProtKB-UniRule"/>
</dbReference>
<evidence type="ECO:0000256" key="4">
    <source>
        <dbReference type="ARBA" id="ARBA00023015"/>
    </source>
</evidence>
<dbReference type="InterPro" id="IPR040465">
    <property type="entry name" value="CtsR_N"/>
</dbReference>
<keyword evidence="3 7" id="KW-0678">Repressor</keyword>
<protein>
    <recommendedName>
        <fullName evidence="2 7">Transcriptional regulator CtsR</fullName>
    </recommendedName>
</protein>
<dbReference type="Proteomes" id="UP000050326">
    <property type="component" value="Unassembled WGS sequence"/>
</dbReference>
<evidence type="ECO:0000256" key="6">
    <source>
        <dbReference type="ARBA" id="ARBA00023163"/>
    </source>
</evidence>
<name>A0A0P9AC44_9CLOT</name>
<reference evidence="10 11" key="1">
    <citation type="submission" date="2015-09" db="EMBL/GenBank/DDBJ databases">
        <title>Genome sequence of Oxobacter pfennigii DSM 3222.</title>
        <authorList>
            <person name="Poehlein A."/>
            <person name="Bengelsdorf F.R."/>
            <person name="Schiel-Bengelsdorf B."/>
            <person name="Duerre P."/>
            <person name="Daniel R."/>
        </authorList>
    </citation>
    <scope>NUCLEOTIDE SEQUENCE [LARGE SCALE GENOMIC DNA]</scope>
    <source>
        <strain evidence="10 11">DSM 3222</strain>
    </source>
</reference>
<evidence type="ECO:0000256" key="1">
    <source>
        <dbReference type="ARBA" id="ARBA00010189"/>
    </source>
</evidence>
<keyword evidence="5 7" id="KW-0238">DNA-binding</keyword>
<evidence type="ECO:0000313" key="11">
    <source>
        <dbReference type="Proteomes" id="UP000050326"/>
    </source>
</evidence>
<dbReference type="Pfam" id="PF05848">
    <property type="entry name" value="CtsR"/>
    <property type="match status" value="1"/>
</dbReference>
<dbReference type="InterPro" id="IPR041908">
    <property type="entry name" value="CtsR_C_sf"/>
</dbReference>
<accession>A0A0P9AC44</accession>
<comment type="similarity">
    <text evidence="1 7">Belongs to the CtsR family.</text>
</comment>
<keyword evidence="4 7" id="KW-0805">Transcription regulation</keyword>
<organism evidence="10 11">
    <name type="scientific">Oxobacter pfennigii</name>
    <dbReference type="NCBI Taxonomy" id="36849"/>
    <lineage>
        <taxon>Bacteria</taxon>
        <taxon>Bacillati</taxon>
        <taxon>Bacillota</taxon>
        <taxon>Clostridia</taxon>
        <taxon>Eubacteriales</taxon>
        <taxon>Clostridiaceae</taxon>
        <taxon>Oxobacter</taxon>
    </lineage>
</organism>
<evidence type="ECO:0000256" key="5">
    <source>
        <dbReference type="ARBA" id="ARBA00023125"/>
    </source>
</evidence>
<dbReference type="PIRSF" id="PIRSF010607">
    <property type="entry name" value="Txn_repr_CtsR"/>
    <property type="match status" value="1"/>
</dbReference>
<dbReference type="AlphaFoldDB" id="A0A0P9AC44"/>
<dbReference type="InterPro" id="IPR041902">
    <property type="entry name" value="CtsR_N_sf"/>
</dbReference>
<dbReference type="STRING" id="36849.OXPF_38430"/>
<feature type="domain" description="CtsR C-terminal dimerization" evidence="9">
    <location>
        <begin position="78"/>
        <end position="147"/>
    </location>
</feature>
<sequence>MARLSDIIEEFIKQLLNNSQDDILEIQRNELANKFSCAPSQINYVLMTRFTVDRGYYIESRRGGGGSIRITRVSLDNNAYFKDLISDRIGQSISQSSAESYIDAFLEQNLITPREAALMKAAVNDKAINIQSPDKDSIRASLLKSMLIVLLY</sequence>
<evidence type="ECO:0000313" key="10">
    <source>
        <dbReference type="EMBL" id="KPU42666.1"/>
    </source>
</evidence>
<dbReference type="PATRIC" id="fig|36849.3.peg.4061"/>
<evidence type="ECO:0000256" key="3">
    <source>
        <dbReference type="ARBA" id="ARBA00022491"/>
    </source>
</evidence>
<evidence type="ECO:0000259" key="9">
    <source>
        <dbReference type="Pfam" id="PF17727"/>
    </source>
</evidence>
<dbReference type="RefSeq" id="WP_054876803.1">
    <property type="nucleotide sequence ID" value="NZ_LKET01000062.1"/>
</dbReference>
<dbReference type="GO" id="GO:0006355">
    <property type="term" value="P:regulation of DNA-templated transcription"/>
    <property type="evidence" value="ECO:0007669"/>
    <property type="project" value="UniProtKB-UniRule"/>
</dbReference>
<evidence type="ECO:0000256" key="2">
    <source>
        <dbReference type="ARBA" id="ARBA00014129"/>
    </source>
</evidence>
<proteinExistence type="inferred from homology"/>
<dbReference type="InterPro" id="IPR008463">
    <property type="entry name" value="CtsR"/>
</dbReference>
<evidence type="ECO:0000256" key="7">
    <source>
        <dbReference type="PIRNR" id="PIRNR010607"/>
    </source>
</evidence>
<evidence type="ECO:0000259" key="8">
    <source>
        <dbReference type="Pfam" id="PF05848"/>
    </source>
</evidence>
<dbReference type="InterPro" id="IPR041473">
    <property type="entry name" value="CtsR_C"/>
</dbReference>
<gene>
    <name evidence="10" type="primary">ctsR</name>
    <name evidence="10" type="ORF">OXPF_38430</name>
</gene>
<dbReference type="Pfam" id="PF17727">
    <property type="entry name" value="CtsR_C"/>
    <property type="match status" value="1"/>
</dbReference>
<keyword evidence="11" id="KW-1185">Reference proteome</keyword>
<comment type="caution">
    <text evidence="10">The sequence shown here is derived from an EMBL/GenBank/DDBJ whole genome shotgun (WGS) entry which is preliminary data.</text>
</comment>
<dbReference type="Gene3D" id="3.30.56.130">
    <property type="entry name" value="Transcriptional regulator CtsR, winged HTH domain"/>
    <property type="match status" value="1"/>
</dbReference>